<dbReference type="Proteomes" id="UP001597295">
    <property type="component" value="Unassembled WGS sequence"/>
</dbReference>
<protein>
    <submittedName>
        <fullName evidence="1">Uncharacterized protein</fullName>
    </submittedName>
</protein>
<accession>A0ABW5DNX5</accession>
<sequence length="80" mass="9154">MSYKNSLPSLERRVRRLAVRQGLNLLTPQKPTKQVLAHGGYMLRDVASFAIVFGDADYQFSATLDEVEEFLLKQIEQPEE</sequence>
<evidence type="ECO:0000313" key="2">
    <source>
        <dbReference type="Proteomes" id="UP001597295"/>
    </source>
</evidence>
<organism evidence="1 2">
    <name type="scientific">Lacibacterium aquatile</name>
    <dbReference type="NCBI Taxonomy" id="1168082"/>
    <lineage>
        <taxon>Bacteria</taxon>
        <taxon>Pseudomonadati</taxon>
        <taxon>Pseudomonadota</taxon>
        <taxon>Alphaproteobacteria</taxon>
        <taxon>Rhodospirillales</taxon>
        <taxon>Rhodospirillaceae</taxon>
    </lineage>
</organism>
<proteinExistence type="predicted"/>
<evidence type="ECO:0000313" key="1">
    <source>
        <dbReference type="EMBL" id="MFD2262727.1"/>
    </source>
</evidence>
<keyword evidence="2" id="KW-1185">Reference proteome</keyword>
<dbReference type="EMBL" id="JBHUIP010000005">
    <property type="protein sequence ID" value="MFD2262727.1"/>
    <property type="molecule type" value="Genomic_DNA"/>
</dbReference>
<dbReference type="RefSeq" id="WP_379875694.1">
    <property type="nucleotide sequence ID" value="NZ_JBHUIP010000005.1"/>
</dbReference>
<gene>
    <name evidence="1" type="ORF">ACFSM5_07490</name>
</gene>
<comment type="caution">
    <text evidence="1">The sequence shown here is derived from an EMBL/GenBank/DDBJ whole genome shotgun (WGS) entry which is preliminary data.</text>
</comment>
<name>A0ABW5DNX5_9PROT</name>
<reference evidence="2" key="1">
    <citation type="journal article" date="2019" name="Int. J. Syst. Evol. Microbiol.">
        <title>The Global Catalogue of Microorganisms (GCM) 10K type strain sequencing project: providing services to taxonomists for standard genome sequencing and annotation.</title>
        <authorList>
            <consortium name="The Broad Institute Genomics Platform"/>
            <consortium name="The Broad Institute Genome Sequencing Center for Infectious Disease"/>
            <person name="Wu L."/>
            <person name="Ma J."/>
        </authorList>
    </citation>
    <scope>NUCLEOTIDE SEQUENCE [LARGE SCALE GENOMIC DNA]</scope>
    <source>
        <strain evidence="2">CGMCC 1.19062</strain>
    </source>
</reference>